<accession>A0A420ZBJ5</accession>
<evidence type="ECO:0000313" key="1">
    <source>
        <dbReference type="EMBL" id="RLC36278.1"/>
    </source>
</evidence>
<sequence>MKLLLAGKTIKVESPFDFEFEISELEKEFFEAVADIPTKHYRFWRLLNISLGYKSKEEILEWAIQQAIANKLSK</sequence>
<comment type="caution">
    <text evidence="1">The sequence shown here is derived from an EMBL/GenBank/DDBJ whole genome shotgun (WGS) entry which is preliminary data.</text>
</comment>
<dbReference type="EMBL" id="QMNG01000069">
    <property type="protein sequence ID" value="RLC36278.1"/>
    <property type="molecule type" value="Genomic_DNA"/>
</dbReference>
<evidence type="ECO:0000313" key="2">
    <source>
        <dbReference type="Proteomes" id="UP000281261"/>
    </source>
</evidence>
<organism evidence="1 2">
    <name type="scientific">candidate division Kazan bacterium</name>
    <dbReference type="NCBI Taxonomy" id="2202143"/>
    <lineage>
        <taxon>Bacteria</taxon>
        <taxon>Bacteria division Kazan-3B-28</taxon>
    </lineage>
</organism>
<reference evidence="1 2" key="1">
    <citation type="submission" date="2018-06" db="EMBL/GenBank/DDBJ databases">
        <title>Extensive metabolic versatility and redundancy in microbially diverse, dynamic hydrothermal sediments.</title>
        <authorList>
            <person name="Dombrowski N."/>
            <person name="Teske A."/>
            <person name="Baker B.J."/>
        </authorList>
    </citation>
    <scope>NUCLEOTIDE SEQUENCE [LARGE SCALE GENOMIC DNA]</scope>
    <source>
        <strain evidence="1">B79_G16</strain>
    </source>
</reference>
<dbReference type="Proteomes" id="UP000281261">
    <property type="component" value="Unassembled WGS sequence"/>
</dbReference>
<dbReference type="AlphaFoldDB" id="A0A420ZBJ5"/>
<name>A0A420ZBJ5_UNCK3</name>
<gene>
    <name evidence="1" type="ORF">DRH29_04885</name>
</gene>
<proteinExistence type="predicted"/>
<protein>
    <submittedName>
        <fullName evidence="1">Uncharacterized protein</fullName>
    </submittedName>
</protein>